<dbReference type="EMBL" id="BCWF01000017">
    <property type="protein sequence ID" value="GAT24015.1"/>
    <property type="molecule type" value="Genomic_DNA"/>
</dbReference>
<name>A0A146FDM4_ASPKA</name>
<organism evidence="2 3">
    <name type="scientific">Aspergillus kawachii</name>
    <name type="common">White koji mold</name>
    <name type="synonym">Aspergillus awamori var. kawachi</name>
    <dbReference type="NCBI Taxonomy" id="1069201"/>
    <lineage>
        <taxon>Eukaryota</taxon>
        <taxon>Fungi</taxon>
        <taxon>Dikarya</taxon>
        <taxon>Ascomycota</taxon>
        <taxon>Pezizomycotina</taxon>
        <taxon>Eurotiomycetes</taxon>
        <taxon>Eurotiomycetidae</taxon>
        <taxon>Eurotiales</taxon>
        <taxon>Aspergillaceae</taxon>
        <taxon>Aspergillus</taxon>
        <taxon>Aspergillus subgen. Circumdati</taxon>
    </lineage>
</organism>
<evidence type="ECO:0000313" key="3">
    <source>
        <dbReference type="Proteomes" id="UP000075230"/>
    </source>
</evidence>
<reference evidence="2 3" key="1">
    <citation type="journal article" date="2016" name="DNA Res.">
        <title>Genome sequence of Aspergillus luchuensis NBRC 4314.</title>
        <authorList>
            <person name="Yamada O."/>
            <person name="Machida M."/>
            <person name="Hosoyama A."/>
            <person name="Goto M."/>
            <person name="Takahashi T."/>
            <person name="Futagami T."/>
            <person name="Yamagata Y."/>
            <person name="Takeuchi M."/>
            <person name="Kobayashi T."/>
            <person name="Koike H."/>
            <person name="Abe K."/>
            <person name="Asai K."/>
            <person name="Arita M."/>
            <person name="Fujita N."/>
            <person name="Fukuda K."/>
            <person name="Higa K."/>
            <person name="Horikawa H."/>
            <person name="Ishikawa T."/>
            <person name="Jinno K."/>
            <person name="Kato Y."/>
            <person name="Kirimura K."/>
            <person name="Mizutani O."/>
            <person name="Nakasone K."/>
            <person name="Sano M."/>
            <person name="Shiraishi Y."/>
            <person name="Tsukahara M."/>
            <person name="Gomi K."/>
        </authorList>
    </citation>
    <scope>NUCLEOTIDE SEQUENCE [LARGE SCALE GENOMIC DNA]</scope>
    <source>
        <strain evidence="2 3">RIB 2604</strain>
    </source>
</reference>
<accession>A0A146FDM4</accession>
<feature type="region of interest" description="Disordered" evidence="1">
    <location>
        <begin position="58"/>
        <end position="97"/>
    </location>
</feature>
<dbReference type="Proteomes" id="UP000075230">
    <property type="component" value="Unassembled WGS sequence"/>
</dbReference>
<feature type="compositionally biased region" description="Polar residues" evidence="1">
    <location>
        <begin position="86"/>
        <end position="97"/>
    </location>
</feature>
<evidence type="ECO:0000313" key="2">
    <source>
        <dbReference type="EMBL" id="GAT24015.1"/>
    </source>
</evidence>
<protein>
    <submittedName>
        <fullName evidence="2">F-box domain protein</fullName>
    </submittedName>
</protein>
<proteinExistence type="predicted"/>
<dbReference type="AlphaFoldDB" id="A0A146FDM4"/>
<gene>
    <name evidence="2" type="ORF">RIB2604_01711580</name>
</gene>
<sequence>MGRVEAVQSEPRRLRVRGDFEGSGWSNRETPSQNYDGWEIGKTVAATGSYLYQEAPCRPQRAPLEARSSHGAEQESPMAPAEDSRPGSSGLSCMNNS</sequence>
<comment type="caution">
    <text evidence="2">The sequence shown here is derived from an EMBL/GenBank/DDBJ whole genome shotgun (WGS) entry which is preliminary data.</text>
</comment>
<reference evidence="3" key="2">
    <citation type="submission" date="2016-02" db="EMBL/GenBank/DDBJ databases">
        <title>Genome sequencing of Aspergillus luchuensis NBRC 4314.</title>
        <authorList>
            <person name="Yamada O."/>
        </authorList>
    </citation>
    <scope>NUCLEOTIDE SEQUENCE [LARGE SCALE GENOMIC DNA]</scope>
    <source>
        <strain evidence="3">RIB 2604</strain>
    </source>
</reference>
<evidence type="ECO:0000256" key="1">
    <source>
        <dbReference type="SAM" id="MobiDB-lite"/>
    </source>
</evidence>